<keyword evidence="3" id="KW-1185">Reference proteome</keyword>
<evidence type="ECO:0000313" key="2">
    <source>
        <dbReference type="EMBL" id="GIY75951.1"/>
    </source>
</evidence>
<protein>
    <submittedName>
        <fullName evidence="2">Uncharacterized protein</fullName>
    </submittedName>
</protein>
<dbReference type="Proteomes" id="UP001054837">
    <property type="component" value="Unassembled WGS sequence"/>
</dbReference>
<proteinExistence type="predicted"/>
<dbReference type="AlphaFoldDB" id="A0AAV4VZQ1"/>
<evidence type="ECO:0000313" key="3">
    <source>
        <dbReference type="Proteomes" id="UP001054837"/>
    </source>
</evidence>
<comment type="caution">
    <text evidence="2">The sequence shown here is derived from an EMBL/GenBank/DDBJ whole genome shotgun (WGS) entry which is preliminary data.</text>
</comment>
<feature type="compositionally biased region" description="Polar residues" evidence="1">
    <location>
        <begin position="29"/>
        <end position="50"/>
    </location>
</feature>
<reference evidence="2 3" key="1">
    <citation type="submission" date="2021-06" db="EMBL/GenBank/DDBJ databases">
        <title>Caerostris darwini draft genome.</title>
        <authorList>
            <person name="Kono N."/>
            <person name="Arakawa K."/>
        </authorList>
    </citation>
    <scope>NUCLEOTIDE SEQUENCE [LARGE SCALE GENOMIC DNA]</scope>
</reference>
<organism evidence="2 3">
    <name type="scientific">Caerostris darwini</name>
    <dbReference type="NCBI Taxonomy" id="1538125"/>
    <lineage>
        <taxon>Eukaryota</taxon>
        <taxon>Metazoa</taxon>
        <taxon>Ecdysozoa</taxon>
        <taxon>Arthropoda</taxon>
        <taxon>Chelicerata</taxon>
        <taxon>Arachnida</taxon>
        <taxon>Araneae</taxon>
        <taxon>Araneomorphae</taxon>
        <taxon>Entelegynae</taxon>
        <taxon>Araneoidea</taxon>
        <taxon>Araneidae</taxon>
        <taxon>Caerostris</taxon>
    </lineage>
</organism>
<feature type="compositionally biased region" description="Polar residues" evidence="1">
    <location>
        <begin position="56"/>
        <end position="65"/>
    </location>
</feature>
<sequence length="103" mass="12137">MKKSVTPVPSPIVGDCRNEVVNWTTNENGRINMNRSGQQNQLEQNRITESTETEQIRTTESTGTEQDNRINWNRTEQQNQREQNRINWNQMRVHRLVSIVSEK</sequence>
<name>A0AAV4VZQ1_9ARAC</name>
<feature type="compositionally biased region" description="Low complexity" evidence="1">
    <location>
        <begin position="71"/>
        <end position="85"/>
    </location>
</feature>
<accession>A0AAV4VZQ1</accession>
<feature type="region of interest" description="Disordered" evidence="1">
    <location>
        <begin position="29"/>
        <end position="85"/>
    </location>
</feature>
<gene>
    <name evidence="2" type="ORF">CDAR_237121</name>
</gene>
<evidence type="ECO:0000256" key="1">
    <source>
        <dbReference type="SAM" id="MobiDB-lite"/>
    </source>
</evidence>
<dbReference type="EMBL" id="BPLQ01013935">
    <property type="protein sequence ID" value="GIY75951.1"/>
    <property type="molecule type" value="Genomic_DNA"/>
</dbReference>